<accession>A0A060TBN4</accession>
<evidence type="ECO:0000256" key="4">
    <source>
        <dbReference type="ARBA" id="ARBA00022692"/>
    </source>
</evidence>
<keyword evidence="4 10" id="KW-0812">Transmembrane</keyword>
<comment type="similarity">
    <text evidence="2 10">Belongs to the GPI inositol-deacylase family.</text>
</comment>
<dbReference type="AlphaFoldDB" id="A0A060TBN4"/>
<dbReference type="Pfam" id="PF25140">
    <property type="entry name" value="PGAP1_TMD"/>
    <property type="match status" value="1"/>
</dbReference>
<comment type="function">
    <text evidence="10">Involved in inositol deacylation of GPI-anchored proteins which plays important roles in the quality control and ER-associated degradation of GPI-anchored proteins.</text>
</comment>
<feature type="transmembrane region" description="Helical" evidence="10">
    <location>
        <begin position="876"/>
        <end position="896"/>
    </location>
</feature>
<keyword evidence="6 10" id="KW-0256">Endoplasmic reticulum</keyword>
<evidence type="ECO:0000259" key="12">
    <source>
        <dbReference type="Pfam" id="PF25140"/>
    </source>
</evidence>
<evidence type="ECO:0000256" key="1">
    <source>
        <dbReference type="ARBA" id="ARBA00004477"/>
    </source>
</evidence>
<dbReference type="EC" id="3.1.-.-" evidence="10"/>
<dbReference type="PANTHER" id="PTHR15495">
    <property type="entry name" value="NEGATIVE REGULATOR OF VESICLE FORMATION-RELATED"/>
    <property type="match status" value="1"/>
</dbReference>
<dbReference type="InterPro" id="IPR029058">
    <property type="entry name" value="AB_hydrolase_fold"/>
</dbReference>
<evidence type="ECO:0000256" key="8">
    <source>
        <dbReference type="ARBA" id="ARBA00022989"/>
    </source>
</evidence>
<dbReference type="InterPro" id="IPR056824">
    <property type="entry name" value="PGAP1_TMD"/>
</dbReference>
<evidence type="ECO:0000256" key="6">
    <source>
        <dbReference type="ARBA" id="ARBA00022824"/>
    </source>
</evidence>
<dbReference type="InterPro" id="IPR012908">
    <property type="entry name" value="PGAP1-ab_dom-like"/>
</dbReference>
<evidence type="ECO:0000256" key="7">
    <source>
        <dbReference type="ARBA" id="ARBA00022927"/>
    </source>
</evidence>
<reference evidence="13" key="2">
    <citation type="submission" date="2014-06" db="EMBL/GenBank/DDBJ databases">
        <title>The complete genome of Blastobotrys (Arxula) adeninivorans LS3 - a yeast of biotechnological interest.</title>
        <authorList>
            <person name="Kunze G."/>
            <person name="Gaillardin C."/>
            <person name="Czernicka M."/>
            <person name="Durrens P."/>
            <person name="Martin T."/>
            <person name="Boer E."/>
            <person name="Gabaldon T."/>
            <person name="Cruz J."/>
            <person name="Talla E."/>
            <person name="Marck C."/>
            <person name="Goffeau A."/>
            <person name="Barbe V."/>
            <person name="Baret P."/>
            <person name="Baronian K."/>
            <person name="Beier S."/>
            <person name="Bleykasten C."/>
            <person name="Bode R."/>
            <person name="Casaregola S."/>
            <person name="Despons L."/>
            <person name="Fairhead C."/>
            <person name="Giersberg M."/>
            <person name="Gierski P."/>
            <person name="Hahnel U."/>
            <person name="Hartmann A."/>
            <person name="Jankowska D."/>
            <person name="Jubin C."/>
            <person name="Jung P."/>
            <person name="Lafontaine I."/>
            <person name="Leh-Louis V."/>
            <person name="Lemaire M."/>
            <person name="Marcet-Houben M."/>
            <person name="Mascher M."/>
            <person name="Morel G."/>
            <person name="Richard G.-F."/>
            <person name="Riechen J."/>
            <person name="Sacerdot C."/>
            <person name="Sarkar A."/>
            <person name="Savel G."/>
            <person name="Schacherer J."/>
            <person name="Sherman D."/>
            <person name="Straub M.-L."/>
            <person name="Stein N."/>
            <person name="Thierry A."/>
            <person name="Trautwein-Schult A."/>
            <person name="Westhof E."/>
            <person name="Worch S."/>
            <person name="Dujon B."/>
            <person name="Souciet J.-L."/>
            <person name="Wincker P."/>
            <person name="Scholz U."/>
            <person name="Neuveglise N."/>
        </authorList>
    </citation>
    <scope>NUCLEOTIDE SEQUENCE</scope>
    <source>
        <strain evidence="13">LS3</strain>
    </source>
</reference>
<dbReference type="GO" id="GO:0015031">
    <property type="term" value="P:protein transport"/>
    <property type="evidence" value="ECO:0007669"/>
    <property type="project" value="UniProtKB-KW"/>
</dbReference>
<feature type="transmembrane region" description="Helical" evidence="10">
    <location>
        <begin position="23"/>
        <end position="42"/>
    </location>
</feature>
<dbReference type="PANTHER" id="PTHR15495:SF7">
    <property type="entry name" value="GPI INOSITOL-DEACYLASE"/>
    <property type="match status" value="1"/>
</dbReference>
<gene>
    <name evidence="13" type="ORF">GNLVRS02_ARAD1B17028g</name>
</gene>
<dbReference type="Gene3D" id="3.40.50.1820">
    <property type="entry name" value="alpha/beta hydrolase"/>
    <property type="match status" value="1"/>
</dbReference>
<evidence type="ECO:0000256" key="9">
    <source>
        <dbReference type="ARBA" id="ARBA00023136"/>
    </source>
</evidence>
<feature type="transmembrane region" description="Helical" evidence="10">
    <location>
        <begin position="842"/>
        <end position="864"/>
    </location>
</feature>
<sequence length="964" mass="106765">MAADITQERSKGRRAFPALSKRWNVILLVFSALFVGIQYWSYAMYNPEPKGCEMVWMYPNYASLSGLNPSRSRLAEKYSVHFYREGNGLDENNLEPSGVPVLFIPGNAGSYKQGRSIASYCARRSHGVLENEMGPDSLHFDFYLVDFHEDLTAFHGRTLLDQAEYVNDAIKAILSLYNDATSVIVIGHSMGGIVARTLVTLPNYNSESVNTIITLSSPHVLPPLTFDRDINTVYDRVNSYWRTSFASPSGPLQDMVLVSVTGGGLDTLVPADYTSVSSIVPDTQGFSTFSLSIPNVWTSIDHQAMVWCGQCRKAVANSLFDLIRPGSKMVLPVKDRLKALKHHLQPSLDLGSTLDEDSGEVSIIVDEVASVQTGSIKASSVHSSPLIYDMKKTGGAFVRTTCTNCNVRLCRVADIDAGNDSALDYSTTDSTLSMRCRDVSKEGTIVPESTPQSVYAHESKTNSYLWAIDNDSAHGYDKLLISSPDREHVENALLVANDSPIQKFKVDDSLLSLLVFGTHFKVKTSGLVDVSLSSATSSLASFTVRVTSTKDDRKEEWFSPILRQYASHYQESRYHVNALDRSTIVSFHGRSPYVPYDPQEESNLHLQLLTEPSDEVFDISISLNVLGTLGNLAMRYRVLAATLPLAVSLIVFMLQLIDYRKTGEFYSFGRGLAAVSRMLPKICVFLSLLHFALSYQPILDLLRRFQFPSEASNIAALHSFDPDLVQNDIYMGLSDWRFFFLGPVFATTAVGMCAGVHFVVELFVGIIVKLVPSRPMARTQANGSGVGYGSSIRLITVAILCILVSIVVPYQFAMVVGAVLQLVRTAVVAVKSPLRHNFYNFNGTICILLILGAIVNAPITVVWIRNLNFHSTIWFSSHHNLLAVLPILLLVENLYAGNMLPVMNSLQIRATMALLIYGAMYCLLYGLWHTFMLHHIVNVLAGWLLIVYLDDPGTRSRFTTSKKD</sequence>
<keyword evidence="5 10" id="KW-0378">Hydrolase</keyword>
<feature type="transmembrane region" description="Helical" evidence="10">
    <location>
        <begin position="908"/>
        <end position="926"/>
    </location>
</feature>
<dbReference type="InterPro" id="IPR039529">
    <property type="entry name" value="PGAP1/BST1"/>
</dbReference>
<dbReference type="SUPFAM" id="SSF53474">
    <property type="entry name" value="alpha/beta-Hydrolases"/>
    <property type="match status" value="1"/>
</dbReference>
<feature type="transmembrane region" description="Helical" evidence="10">
    <location>
        <begin position="738"/>
        <end position="764"/>
    </location>
</feature>
<evidence type="ECO:0000256" key="5">
    <source>
        <dbReference type="ARBA" id="ARBA00022801"/>
    </source>
</evidence>
<keyword evidence="8 10" id="KW-1133">Transmembrane helix</keyword>
<dbReference type="PhylomeDB" id="A0A060TBN4"/>
<comment type="subcellular location">
    <subcellularLocation>
        <location evidence="1">Endoplasmic reticulum membrane</location>
        <topology evidence="1">Multi-pass membrane protein</topology>
    </subcellularLocation>
</comment>
<organism evidence="13">
    <name type="scientific">Blastobotrys adeninivorans</name>
    <name type="common">Yeast</name>
    <name type="synonym">Arxula adeninivorans</name>
    <dbReference type="NCBI Taxonomy" id="409370"/>
    <lineage>
        <taxon>Eukaryota</taxon>
        <taxon>Fungi</taxon>
        <taxon>Dikarya</taxon>
        <taxon>Ascomycota</taxon>
        <taxon>Saccharomycotina</taxon>
        <taxon>Dipodascomycetes</taxon>
        <taxon>Dipodascales</taxon>
        <taxon>Trichomonascaceae</taxon>
        <taxon>Blastobotrys</taxon>
    </lineage>
</organism>
<feature type="transmembrane region" description="Helical" evidence="10">
    <location>
        <begin position="932"/>
        <end position="949"/>
    </location>
</feature>
<dbReference type="EMBL" id="HG937692">
    <property type="protein sequence ID" value="CDP36611.1"/>
    <property type="molecule type" value="Genomic_DNA"/>
</dbReference>
<dbReference type="GO" id="GO:0006505">
    <property type="term" value="P:GPI anchor metabolic process"/>
    <property type="evidence" value="ECO:0007669"/>
    <property type="project" value="TreeGrafter"/>
</dbReference>
<name>A0A060TBN4_BLAAD</name>
<keyword evidence="3 10" id="KW-0813">Transport</keyword>
<keyword evidence="7 10" id="KW-0653">Protein transport</keyword>
<dbReference type="GO" id="GO:0006888">
    <property type="term" value="P:endoplasmic reticulum to Golgi vesicle-mediated transport"/>
    <property type="evidence" value="ECO:0007669"/>
    <property type="project" value="TreeGrafter"/>
</dbReference>
<evidence type="ECO:0000313" key="13">
    <source>
        <dbReference type="EMBL" id="CDP36611.1"/>
    </source>
</evidence>
<dbReference type="Pfam" id="PF07819">
    <property type="entry name" value="PGAP1"/>
    <property type="match status" value="1"/>
</dbReference>
<reference evidence="13" key="1">
    <citation type="submission" date="2014-02" db="EMBL/GenBank/DDBJ databases">
        <authorList>
            <person name="Genoscope - CEA"/>
        </authorList>
    </citation>
    <scope>NUCLEOTIDE SEQUENCE</scope>
    <source>
        <strain evidence="13">LS3</strain>
    </source>
</reference>
<evidence type="ECO:0000256" key="3">
    <source>
        <dbReference type="ARBA" id="ARBA00022448"/>
    </source>
</evidence>
<evidence type="ECO:0000256" key="10">
    <source>
        <dbReference type="RuleBase" id="RU365011"/>
    </source>
</evidence>
<evidence type="ECO:0000256" key="2">
    <source>
        <dbReference type="ARBA" id="ARBA00006931"/>
    </source>
</evidence>
<dbReference type="GO" id="GO:0005789">
    <property type="term" value="C:endoplasmic reticulum membrane"/>
    <property type="evidence" value="ECO:0007669"/>
    <property type="project" value="UniProtKB-SubCell"/>
</dbReference>
<evidence type="ECO:0000259" key="11">
    <source>
        <dbReference type="Pfam" id="PF07819"/>
    </source>
</evidence>
<feature type="transmembrane region" description="Helical" evidence="10">
    <location>
        <begin position="638"/>
        <end position="657"/>
    </location>
</feature>
<dbReference type="GO" id="GO:0050185">
    <property type="term" value="F:phosphatidylinositol deacylase activity"/>
    <property type="evidence" value="ECO:0007669"/>
    <property type="project" value="TreeGrafter"/>
</dbReference>
<feature type="domain" description="GPI inositol-deacylase transmembrane" evidence="12">
    <location>
        <begin position="641"/>
        <end position="948"/>
    </location>
</feature>
<proteinExistence type="inferred from homology"/>
<protein>
    <recommendedName>
        <fullName evidence="10">GPI inositol-deacylase</fullName>
        <ecNumber evidence="10">3.1.-.-</ecNumber>
    </recommendedName>
</protein>
<keyword evidence="9 10" id="KW-0472">Membrane</keyword>
<feature type="domain" description="GPI inositol-deacylase PGAP1-like alpha/beta" evidence="11">
    <location>
        <begin position="96"/>
        <end position="321"/>
    </location>
</feature>
<feature type="transmembrane region" description="Helical" evidence="10">
    <location>
        <begin position="785"/>
        <end position="806"/>
    </location>
</feature>